<evidence type="ECO:0000256" key="5">
    <source>
        <dbReference type="ARBA" id="ARBA00022729"/>
    </source>
</evidence>
<dbReference type="CDD" id="cd00054">
    <property type="entry name" value="EGF_CA"/>
    <property type="match status" value="1"/>
</dbReference>
<dbReference type="SUPFAM" id="SSF57196">
    <property type="entry name" value="EGF/Laminin"/>
    <property type="match status" value="1"/>
</dbReference>
<dbReference type="InterPro" id="IPR009030">
    <property type="entry name" value="Growth_fac_rcpt_cys_sf"/>
</dbReference>
<feature type="compositionally biased region" description="Pro residues" evidence="15">
    <location>
        <begin position="419"/>
        <end position="434"/>
    </location>
</feature>
<dbReference type="Gene3D" id="2.10.25.10">
    <property type="entry name" value="Laminin"/>
    <property type="match status" value="5"/>
</dbReference>
<feature type="region of interest" description="Disordered" evidence="15">
    <location>
        <begin position="412"/>
        <end position="434"/>
    </location>
</feature>
<dbReference type="InterPro" id="IPR049883">
    <property type="entry name" value="NOTCH1_EGF-like"/>
</dbReference>
<comment type="caution">
    <text evidence="14">Lacks conserved residue(s) required for the propagation of feature annotation.</text>
</comment>
<keyword evidence="8" id="KW-0325">Glycoprotein</keyword>
<dbReference type="Pfam" id="PF09064">
    <property type="entry name" value="EGF_Tme5"/>
    <property type="match status" value="1"/>
</dbReference>
<keyword evidence="8" id="KW-0654">Proteoglycan</keyword>
<organism evidence="18 19">
    <name type="scientific">Scomber scombrus</name>
    <name type="common">Atlantic mackerel</name>
    <name type="synonym">Scomber vernalis</name>
    <dbReference type="NCBI Taxonomy" id="13677"/>
    <lineage>
        <taxon>Eukaryota</taxon>
        <taxon>Metazoa</taxon>
        <taxon>Chordata</taxon>
        <taxon>Craniata</taxon>
        <taxon>Vertebrata</taxon>
        <taxon>Euteleostomi</taxon>
        <taxon>Actinopterygii</taxon>
        <taxon>Neopterygii</taxon>
        <taxon>Teleostei</taxon>
        <taxon>Neoteleostei</taxon>
        <taxon>Acanthomorphata</taxon>
        <taxon>Pelagiaria</taxon>
        <taxon>Scombriformes</taxon>
        <taxon>Scombridae</taxon>
        <taxon>Scomber</taxon>
    </lineage>
</organism>
<dbReference type="SUPFAM" id="SSF56436">
    <property type="entry name" value="C-type lectin-like"/>
    <property type="match status" value="1"/>
</dbReference>
<evidence type="ECO:0000256" key="8">
    <source>
        <dbReference type="ARBA" id="ARBA00022974"/>
    </source>
</evidence>
<evidence type="ECO:0000256" key="10">
    <source>
        <dbReference type="ARBA" id="ARBA00023136"/>
    </source>
</evidence>
<keyword evidence="3 14" id="KW-0245">EGF-like domain</keyword>
<dbReference type="Pfam" id="PF07645">
    <property type="entry name" value="EGF_CA"/>
    <property type="match status" value="1"/>
</dbReference>
<dbReference type="Pfam" id="PF12662">
    <property type="entry name" value="cEGF"/>
    <property type="match status" value="1"/>
</dbReference>
<dbReference type="GO" id="GO:0030246">
    <property type="term" value="F:carbohydrate binding"/>
    <property type="evidence" value="ECO:0007669"/>
    <property type="project" value="UniProtKB-KW"/>
</dbReference>
<dbReference type="InterPro" id="IPR018097">
    <property type="entry name" value="EGF_Ca-bd_CS"/>
</dbReference>
<comment type="function">
    <text evidence="12">Endothelial cell receptor that plays a critical role in regulating several physiological processes including hemostasis, coagulation, fibrinolysis, inflammation, and angiogenesis. Acts as a cofactor for thrombin activation of protein C/PROC on the surface of vascular endothelial cells leading to initiation of the activated protein C anticoagulant pathway. Also accelerates the activation of the plasma carboxypeptidase B2/CPB2, which catalyzes removal of C-terminal basic amino acids from its substrates including kinins or anaphylatoxins leading to fibrinolysis inhibition. Plays critical protective roles in changing the cleavage specificity of protease-activated receptor 1/PAR1, inhibiting endothelial cell permeability and inflammation. Suppresses inflammation distinctly from its anticoagulant cofactor activity by sequestering HMGB1 thereby preventing it from engaging cellular receptors such as RAGE and contributing to the inflammatory response.</text>
</comment>
<keyword evidence="19" id="KW-1185">Reference proteome</keyword>
<dbReference type="PRINTS" id="PR00907">
    <property type="entry name" value="THRMBOMODULN"/>
</dbReference>
<keyword evidence="5" id="KW-0732">Signal</keyword>
<keyword evidence="9 16" id="KW-1133">Transmembrane helix</keyword>
<evidence type="ECO:0000256" key="11">
    <source>
        <dbReference type="ARBA" id="ARBA00023157"/>
    </source>
</evidence>
<gene>
    <name evidence="18" type="ORF">FSCOSCO3_A026857</name>
</gene>
<dbReference type="InterPro" id="IPR026823">
    <property type="entry name" value="cEGF"/>
</dbReference>
<sequence>MEETVLSQHGLCAGNQCVAIFQEPKTFSEAQTKCKSSDGKLFETNSDSQVPERLFSGINGNFWLGTATKSAGSQSCFSVYALVGHNLTSQQKPCEKKLDGYVCQYQLEEPCKRLEVDEGALVRYNTSHKGFEVKDSETFPQGTMAVAEKAGVKYPDTKHLCFSKTWLRAPWNCEVMQGGCEHGCNSTTGSCNCPTGETLHPNNITCTKDPCKECQHTCQRGVDTHVCKCNTGYKLAKDGKRCVDINECKEKSPCTGEGEECVNTEGGFQCNCKDDYVKEDGVCVNVSICSKCEHMDCEKLNGIYQCKCREGFRVAAWDPTKCEIICTKQDCLAKCNYEADKEPMDQVCYCPEGYIKDLQNNTVYCTDIDECDTYPCQHTCENVFGSFSCSCNEYYELDSNGHDCVPRTTDYYDGSGSPPTLPPEQPTPPASPQPAILPPYIKTGSILGITLFMSLCAVLVCFVVRNMFKRCSKLELPSIKGADIDIFYLQQVTTETYKRLSIDKQFKTDSQRL</sequence>
<dbReference type="Proteomes" id="UP001314229">
    <property type="component" value="Unassembled WGS sequence"/>
</dbReference>
<evidence type="ECO:0000256" key="3">
    <source>
        <dbReference type="ARBA" id="ARBA00022536"/>
    </source>
</evidence>
<evidence type="ECO:0000256" key="1">
    <source>
        <dbReference type="ARBA" id="ARBA00004479"/>
    </source>
</evidence>
<evidence type="ECO:0000256" key="4">
    <source>
        <dbReference type="ARBA" id="ARBA00022692"/>
    </source>
</evidence>
<dbReference type="SMART" id="SM00179">
    <property type="entry name" value="EGF_CA"/>
    <property type="match status" value="4"/>
</dbReference>
<dbReference type="AlphaFoldDB" id="A0AAV1PGD5"/>
<keyword evidence="11" id="KW-1015">Disulfide bond</keyword>
<feature type="domain" description="EGF-like" evidence="17">
    <location>
        <begin position="367"/>
        <end position="405"/>
    </location>
</feature>
<dbReference type="GO" id="GO:0016020">
    <property type="term" value="C:membrane"/>
    <property type="evidence" value="ECO:0007669"/>
    <property type="project" value="UniProtKB-SubCell"/>
</dbReference>
<accession>A0AAV1PGD5</accession>
<reference evidence="18 19" key="1">
    <citation type="submission" date="2024-01" db="EMBL/GenBank/DDBJ databases">
        <authorList>
            <person name="Alioto T."/>
            <person name="Alioto T."/>
            <person name="Gomez Garrido J."/>
        </authorList>
    </citation>
    <scope>NUCLEOTIDE SEQUENCE [LARGE SCALE GENOMIC DNA]</scope>
</reference>
<dbReference type="GO" id="GO:0004888">
    <property type="term" value="F:transmembrane signaling receptor activity"/>
    <property type="evidence" value="ECO:0007669"/>
    <property type="project" value="InterPro"/>
</dbReference>
<dbReference type="InterPro" id="IPR015149">
    <property type="entry name" value="Tme5_EGF-like"/>
</dbReference>
<evidence type="ECO:0000256" key="7">
    <source>
        <dbReference type="ARBA" id="ARBA00022737"/>
    </source>
</evidence>
<evidence type="ECO:0000256" key="9">
    <source>
        <dbReference type="ARBA" id="ARBA00022989"/>
    </source>
</evidence>
<keyword evidence="7" id="KW-0677">Repeat</keyword>
<dbReference type="SUPFAM" id="SSF57184">
    <property type="entry name" value="Growth factor receptor domain"/>
    <property type="match status" value="1"/>
</dbReference>
<keyword evidence="10 16" id="KW-0472">Membrane</keyword>
<feature type="domain" description="EGF-like" evidence="17">
    <location>
        <begin position="244"/>
        <end position="282"/>
    </location>
</feature>
<dbReference type="InterPro" id="IPR000152">
    <property type="entry name" value="EGF-type_Asp/Asn_hydroxyl_site"/>
</dbReference>
<dbReference type="EMBL" id="CAWUFR010000138">
    <property type="protein sequence ID" value="CAK6969557.1"/>
    <property type="molecule type" value="Genomic_DNA"/>
</dbReference>
<dbReference type="SMART" id="SM00181">
    <property type="entry name" value="EGF"/>
    <property type="match status" value="6"/>
</dbReference>
<dbReference type="GO" id="GO:0005509">
    <property type="term" value="F:calcium ion binding"/>
    <property type="evidence" value="ECO:0007669"/>
    <property type="project" value="InterPro"/>
</dbReference>
<dbReference type="InterPro" id="IPR001881">
    <property type="entry name" value="EGF-like_Ca-bd_dom"/>
</dbReference>
<dbReference type="InterPro" id="IPR051505">
    <property type="entry name" value="C-type_lectin_domain"/>
</dbReference>
<dbReference type="InterPro" id="IPR000742">
    <property type="entry name" value="EGF"/>
</dbReference>
<keyword evidence="6" id="KW-0430">Lectin</keyword>
<dbReference type="PROSITE" id="PS00010">
    <property type="entry name" value="ASX_HYDROXYL"/>
    <property type="match status" value="2"/>
</dbReference>
<evidence type="ECO:0000256" key="12">
    <source>
        <dbReference type="ARBA" id="ARBA00045242"/>
    </source>
</evidence>
<dbReference type="PROSITE" id="PS01187">
    <property type="entry name" value="EGF_CA"/>
    <property type="match status" value="2"/>
</dbReference>
<dbReference type="PIRSF" id="PIRSF001775">
    <property type="entry name" value="CD93/CD141"/>
    <property type="match status" value="1"/>
</dbReference>
<comment type="subunit">
    <text evidence="13">Interacts with ITGAL, ITGAM and ITGB2. Interacts with thrombin/F2; this interaction switches the specificity of thrombin from a procoagulant to an anticoagulant and antifibrinolytic protease. Interacts with ANGP1 and ANGP2; these interactions significantly inhibit the generation of activated PC and TAFIa/CPB2 by the thrombin/thrombomodulin complex. Interacts with PF4; this interaction enhances generation of activated protein C. Interacts with HMGB1; this interaction inhibits HMGB1 inflammatory activity.</text>
</comment>
<comment type="caution">
    <text evidence="18">The sequence shown here is derived from an EMBL/GenBank/DDBJ whole genome shotgun (WGS) entry which is preliminary data.</text>
</comment>
<feature type="transmembrane region" description="Helical" evidence="16">
    <location>
        <begin position="446"/>
        <end position="464"/>
    </location>
</feature>
<evidence type="ECO:0000313" key="18">
    <source>
        <dbReference type="EMBL" id="CAK6969557.1"/>
    </source>
</evidence>
<proteinExistence type="predicted"/>
<evidence type="ECO:0000256" key="16">
    <source>
        <dbReference type="SAM" id="Phobius"/>
    </source>
</evidence>
<evidence type="ECO:0000256" key="13">
    <source>
        <dbReference type="ARBA" id="ARBA00046453"/>
    </source>
</evidence>
<evidence type="ECO:0000313" key="19">
    <source>
        <dbReference type="Proteomes" id="UP001314229"/>
    </source>
</evidence>
<evidence type="ECO:0000259" key="17">
    <source>
        <dbReference type="PROSITE" id="PS50026"/>
    </source>
</evidence>
<keyword evidence="4 16" id="KW-0812">Transmembrane</keyword>
<name>A0AAV1PGD5_SCOSC</name>
<dbReference type="PANTHER" id="PTHR14789:SF9">
    <property type="entry name" value="THROMBOMODULIN"/>
    <property type="match status" value="1"/>
</dbReference>
<dbReference type="PROSITE" id="PS50026">
    <property type="entry name" value="EGF_3"/>
    <property type="match status" value="2"/>
</dbReference>
<comment type="subcellular location">
    <subcellularLocation>
        <location evidence="1">Membrane</location>
        <topology evidence="1">Single-pass type I membrane protein</topology>
    </subcellularLocation>
</comment>
<dbReference type="InterPro" id="IPR016187">
    <property type="entry name" value="CTDL_fold"/>
</dbReference>
<evidence type="ECO:0000256" key="14">
    <source>
        <dbReference type="PROSITE-ProRule" id="PRU00076"/>
    </source>
</evidence>
<dbReference type="PROSITE" id="PS01186">
    <property type="entry name" value="EGF_2"/>
    <property type="match status" value="1"/>
</dbReference>
<evidence type="ECO:0000256" key="6">
    <source>
        <dbReference type="ARBA" id="ARBA00022734"/>
    </source>
</evidence>
<protein>
    <recommendedName>
        <fullName evidence="2">Thrombomodulin</fullName>
    </recommendedName>
</protein>
<dbReference type="PANTHER" id="PTHR14789">
    <property type="entry name" value="CHONDROLECTIN VARIANT CHODLFDELTAE"/>
    <property type="match status" value="1"/>
</dbReference>
<evidence type="ECO:0000256" key="15">
    <source>
        <dbReference type="SAM" id="MobiDB-lite"/>
    </source>
</evidence>
<evidence type="ECO:0000256" key="2">
    <source>
        <dbReference type="ARBA" id="ARBA00019822"/>
    </source>
</evidence>